<evidence type="ECO:0000256" key="1">
    <source>
        <dbReference type="ARBA" id="ARBA00004196"/>
    </source>
</evidence>
<dbReference type="Gene3D" id="3.40.30.10">
    <property type="entry name" value="Glutaredoxin"/>
    <property type="match status" value="1"/>
</dbReference>
<dbReference type="RefSeq" id="WP_386740256.1">
    <property type="nucleotide sequence ID" value="NZ_JBHSMG010000002.1"/>
</dbReference>
<dbReference type="Proteomes" id="UP001596039">
    <property type="component" value="Unassembled WGS sequence"/>
</dbReference>
<proteinExistence type="predicted"/>
<dbReference type="InterPro" id="IPR013740">
    <property type="entry name" value="Redoxin"/>
</dbReference>
<organism evidence="8 9">
    <name type="scientific">Lysinimonas soli</name>
    <dbReference type="NCBI Taxonomy" id="1074233"/>
    <lineage>
        <taxon>Bacteria</taxon>
        <taxon>Bacillati</taxon>
        <taxon>Actinomycetota</taxon>
        <taxon>Actinomycetes</taxon>
        <taxon>Micrococcales</taxon>
        <taxon>Microbacteriaceae</taxon>
        <taxon>Lysinimonas</taxon>
    </lineage>
</organism>
<dbReference type="EMBL" id="JBHSMG010000002">
    <property type="protein sequence ID" value="MFC5502565.1"/>
    <property type="molecule type" value="Genomic_DNA"/>
</dbReference>
<dbReference type="PANTHER" id="PTHR42852">
    <property type="entry name" value="THIOL:DISULFIDE INTERCHANGE PROTEIN DSBE"/>
    <property type="match status" value="1"/>
</dbReference>
<dbReference type="InterPro" id="IPR050553">
    <property type="entry name" value="Thioredoxin_ResA/DsbE_sf"/>
</dbReference>
<gene>
    <name evidence="8" type="ORF">ACFPJ4_09970</name>
</gene>
<dbReference type="PANTHER" id="PTHR42852:SF6">
    <property type="entry name" value="THIOL:DISULFIDE INTERCHANGE PROTEIN DSBE"/>
    <property type="match status" value="1"/>
</dbReference>
<feature type="domain" description="Thioredoxin" evidence="7">
    <location>
        <begin position="50"/>
        <end position="196"/>
    </location>
</feature>
<dbReference type="PROSITE" id="PS51257">
    <property type="entry name" value="PROKAR_LIPOPROTEIN"/>
    <property type="match status" value="1"/>
</dbReference>
<dbReference type="Pfam" id="PF08534">
    <property type="entry name" value="Redoxin"/>
    <property type="match status" value="1"/>
</dbReference>
<keyword evidence="3" id="KW-0812">Transmembrane</keyword>
<evidence type="ECO:0000256" key="4">
    <source>
        <dbReference type="ARBA" id="ARBA00023157"/>
    </source>
</evidence>
<comment type="subcellular location">
    <subcellularLocation>
        <location evidence="1">Cell envelope</location>
    </subcellularLocation>
</comment>
<keyword evidence="4" id="KW-1015">Disulfide bond</keyword>
<keyword evidence="9" id="KW-1185">Reference proteome</keyword>
<keyword evidence="5" id="KW-0676">Redox-active center</keyword>
<dbReference type="CDD" id="cd02966">
    <property type="entry name" value="TlpA_like_family"/>
    <property type="match status" value="1"/>
</dbReference>
<name>A0ABW0NPT1_9MICO</name>
<dbReference type="PROSITE" id="PS51352">
    <property type="entry name" value="THIOREDOXIN_2"/>
    <property type="match status" value="1"/>
</dbReference>
<evidence type="ECO:0000256" key="3">
    <source>
        <dbReference type="ARBA" id="ARBA00022968"/>
    </source>
</evidence>
<keyword evidence="3" id="KW-0735">Signal-anchor</keyword>
<protein>
    <submittedName>
        <fullName evidence="8">TlpA family protein disulfide reductase</fullName>
    </submittedName>
</protein>
<evidence type="ECO:0000313" key="8">
    <source>
        <dbReference type="EMBL" id="MFC5502565.1"/>
    </source>
</evidence>
<evidence type="ECO:0000256" key="5">
    <source>
        <dbReference type="ARBA" id="ARBA00023284"/>
    </source>
</evidence>
<feature type="chain" id="PRO_5045849937" evidence="6">
    <location>
        <begin position="20"/>
        <end position="199"/>
    </location>
</feature>
<keyword evidence="2" id="KW-0201">Cytochrome c-type biogenesis</keyword>
<reference evidence="9" key="1">
    <citation type="journal article" date="2019" name="Int. J. Syst. Evol. Microbiol.">
        <title>The Global Catalogue of Microorganisms (GCM) 10K type strain sequencing project: providing services to taxonomists for standard genome sequencing and annotation.</title>
        <authorList>
            <consortium name="The Broad Institute Genomics Platform"/>
            <consortium name="The Broad Institute Genome Sequencing Center for Infectious Disease"/>
            <person name="Wu L."/>
            <person name="Ma J."/>
        </authorList>
    </citation>
    <scope>NUCLEOTIDE SEQUENCE [LARGE SCALE GENOMIC DNA]</scope>
    <source>
        <strain evidence="9">CGMCC 4.6997</strain>
    </source>
</reference>
<accession>A0ABW0NPT1</accession>
<evidence type="ECO:0000256" key="6">
    <source>
        <dbReference type="SAM" id="SignalP"/>
    </source>
</evidence>
<dbReference type="SUPFAM" id="SSF52833">
    <property type="entry name" value="Thioredoxin-like"/>
    <property type="match status" value="1"/>
</dbReference>
<comment type="caution">
    <text evidence="8">The sequence shown here is derived from an EMBL/GenBank/DDBJ whole genome shotgun (WGS) entry which is preliminary data.</text>
</comment>
<dbReference type="InterPro" id="IPR036249">
    <property type="entry name" value="Thioredoxin-like_sf"/>
</dbReference>
<evidence type="ECO:0000313" key="9">
    <source>
        <dbReference type="Proteomes" id="UP001596039"/>
    </source>
</evidence>
<dbReference type="InterPro" id="IPR013766">
    <property type="entry name" value="Thioredoxin_domain"/>
</dbReference>
<evidence type="ECO:0000259" key="7">
    <source>
        <dbReference type="PROSITE" id="PS51352"/>
    </source>
</evidence>
<feature type="signal peptide" evidence="6">
    <location>
        <begin position="1"/>
        <end position="19"/>
    </location>
</feature>
<evidence type="ECO:0000256" key="2">
    <source>
        <dbReference type="ARBA" id="ARBA00022748"/>
    </source>
</evidence>
<keyword evidence="6" id="KW-0732">Signal</keyword>
<sequence>MRPVAAAVSLAVAVSLALAGCTSNDSLATAYNSSNATGNYVSPDGTTKTIAPADRGSAVTFSGATDAGGRVSSVDYAGKVVVLNFWYASCPPCRLEAPDLEKLNQKYSAKGVVFLGVNVEDTAPTALSFEKSHGISYPSILDADEGAVRLAFHGKISPNAVPTTLIIDEKGRVAARFSGLITSPSLVGTIIEATMAEGS</sequence>